<evidence type="ECO:0000313" key="1">
    <source>
        <dbReference type="EMBL" id="ACH46089.1"/>
    </source>
</evidence>
<sequence>MWPWCGHGAPASASRSPVTATRSWAGAAERKKISTRSCKHTQCLSMSPKARWRKRNIWLKHLGGMTRQKSVR</sequence>
<name>B5G478_TAEGU</name>
<proteinExistence type="evidence at transcript level"/>
<reference evidence="1" key="1">
    <citation type="journal article" date="2006" name="Proc. Natl. Acad. Sci. U.S.A.">
        <title>A molecular neuroethological approach for identifying and characterizing a cascade of behaviorally regulated genes.</title>
        <authorList>
            <person name="Wada K."/>
            <person name="Howard J.T."/>
            <person name="McConnell P."/>
            <person name="Whitney O."/>
            <person name="Lints T."/>
            <person name="Rivas M.V."/>
            <person name="Horita H."/>
            <person name="Patterson M.A."/>
            <person name="White S.A."/>
            <person name="Scharff C."/>
            <person name="Haesler S."/>
            <person name="Zhao S."/>
            <person name="Sakaguchi H."/>
            <person name="Hagiwara M."/>
            <person name="Shiraki T."/>
            <person name="Hirozane-Kishikawa T."/>
            <person name="Skene P."/>
            <person name="Hayashizaki Y."/>
            <person name="Carninci P."/>
            <person name="Jarvis E.D."/>
        </authorList>
    </citation>
    <scope>NUCLEOTIDE SEQUENCE</scope>
    <source>
        <tissue evidence="1">Whole brain</tissue>
    </source>
</reference>
<dbReference type="KEGG" id="tgu:100190759"/>
<dbReference type="EMBL" id="DQ217059">
    <property type="protein sequence ID" value="ACH46089.1"/>
    <property type="molecule type" value="mRNA"/>
</dbReference>
<dbReference type="CTD" id="51119"/>
<dbReference type="GeneID" id="100190759"/>
<dbReference type="AlphaFoldDB" id="B5G478"/>
<organism evidence="1">
    <name type="scientific">Taeniopygia guttata</name>
    <name type="common">Zebra finch</name>
    <name type="synonym">Poephila guttata</name>
    <dbReference type="NCBI Taxonomy" id="59729"/>
    <lineage>
        <taxon>Eukaryota</taxon>
        <taxon>Metazoa</taxon>
        <taxon>Chordata</taxon>
        <taxon>Craniata</taxon>
        <taxon>Vertebrata</taxon>
        <taxon>Euteleostomi</taxon>
        <taxon>Archelosauria</taxon>
        <taxon>Archosauria</taxon>
        <taxon>Dinosauria</taxon>
        <taxon>Saurischia</taxon>
        <taxon>Theropoda</taxon>
        <taxon>Coelurosauria</taxon>
        <taxon>Aves</taxon>
        <taxon>Neognathae</taxon>
        <taxon>Neoaves</taxon>
        <taxon>Telluraves</taxon>
        <taxon>Australaves</taxon>
        <taxon>Passeriformes</taxon>
        <taxon>Passeroidea</taxon>
        <taxon>Estrildidae</taxon>
        <taxon>Estrildinae</taxon>
        <taxon>Taeniopygia</taxon>
    </lineage>
</organism>
<protein>
    <submittedName>
        <fullName evidence="1">Putative Shwachman-Bodian-Diamond syndrome variant 2</fullName>
    </submittedName>
</protein>
<accession>B5G478</accession>